<evidence type="ECO:0000313" key="2">
    <source>
        <dbReference type="Proteomes" id="UP000559256"/>
    </source>
</evidence>
<organism evidence="1 2">
    <name type="scientific">Tetrapyrgos nigripes</name>
    <dbReference type="NCBI Taxonomy" id="182062"/>
    <lineage>
        <taxon>Eukaryota</taxon>
        <taxon>Fungi</taxon>
        <taxon>Dikarya</taxon>
        <taxon>Basidiomycota</taxon>
        <taxon>Agaricomycotina</taxon>
        <taxon>Agaricomycetes</taxon>
        <taxon>Agaricomycetidae</taxon>
        <taxon>Agaricales</taxon>
        <taxon>Marasmiineae</taxon>
        <taxon>Marasmiaceae</taxon>
        <taxon>Tetrapyrgos</taxon>
    </lineage>
</organism>
<evidence type="ECO:0008006" key="3">
    <source>
        <dbReference type="Google" id="ProtNLM"/>
    </source>
</evidence>
<dbReference type="EMBL" id="JAACJM010000050">
    <property type="protein sequence ID" value="KAF5357616.1"/>
    <property type="molecule type" value="Genomic_DNA"/>
</dbReference>
<dbReference type="OrthoDB" id="2857166at2759"/>
<proteinExistence type="predicted"/>
<dbReference type="AlphaFoldDB" id="A0A8H5G3L2"/>
<accession>A0A8H5G3L2</accession>
<gene>
    <name evidence="1" type="ORF">D9758_007499</name>
</gene>
<comment type="caution">
    <text evidence="1">The sequence shown here is derived from an EMBL/GenBank/DDBJ whole genome shotgun (WGS) entry which is preliminary data.</text>
</comment>
<reference evidence="1 2" key="1">
    <citation type="journal article" date="2020" name="ISME J.">
        <title>Uncovering the hidden diversity of litter-decomposition mechanisms in mushroom-forming fungi.</title>
        <authorList>
            <person name="Floudas D."/>
            <person name="Bentzer J."/>
            <person name="Ahren D."/>
            <person name="Johansson T."/>
            <person name="Persson P."/>
            <person name="Tunlid A."/>
        </authorList>
    </citation>
    <scope>NUCLEOTIDE SEQUENCE [LARGE SCALE GENOMIC DNA]</scope>
    <source>
        <strain evidence="1 2">CBS 291.85</strain>
    </source>
</reference>
<protein>
    <recommendedName>
        <fullName evidence="3">F-box domain-containing protein</fullName>
    </recommendedName>
</protein>
<dbReference type="Proteomes" id="UP000559256">
    <property type="component" value="Unassembled WGS sequence"/>
</dbReference>
<keyword evidence="2" id="KW-1185">Reference proteome</keyword>
<name>A0A8H5G3L2_9AGAR</name>
<evidence type="ECO:0000313" key="1">
    <source>
        <dbReference type="EMBL" id="KAF5357616.1"/>
    </source>
</evidence>
<sequence>MRLHSHSNLDIEALERNLVMADIWKEQEEIRKLKTSRNKLAPVNRLALEILWEIFLLCATRNEGSHWSWVKLLRICQCWRDVVMSCPALWSCLDCTKPAAIPKLLERSKMAALTVRLDSGGSFRNKTANTVKSALQHLSRSTAECAHAAGSLSQCSMEAEHTVMLPLDLLGGDAPRLRHLDLKDFYLPWTSGLLKNLTSLKVHYTHSVPAPSFQQLTQVLNRMPALESLELRNALPLPNTTSLAQVVQLSRLTALHLEGEVAACTLLLDRITFPVKSTTTMKFTCVVGRDVAGHLEQASLFLHSLSKLRGQLPDSCPSVSQCTIPALKFLKLVNAQSLVLGNTSCVIDGSSPPWLELVIKSPVRELNLGSGVGFVQKLLSAILPLDQITVLTTNAPYIYWLLSNEVAIPSLQGVKQLHLQLEGQRECGLRTIDDLSEDTVEDTTAFPFFPLLESLSFKDFDFSTGRDGNAFERLRAMLQCRYESEAEIEELHLKGCKGLSSGDIEKLKEFCVDVKWDGGK</sequence>